<evidence type="ECO:0000313" key="1">
    <source>
        <dbReference type="EMBL" id="PMB65101.1"/>
    </source>
</evidence>
<evidence type="ECO:0000313" key="2">
    <source>
        <dbReference type="Proteomes" id="UP000235728"/>
    </source>
</evidence>
<proteinExistence type="predicted"/>
<comment type="caution">
    <text evidence="1">The sequence shown here is derived from an EMBL/GenBank/DDBJ whole genome shotgun (WGS) entry which is preliminary data.</text>
</comment>
<dbReference type="EMBL" id="MRVG01000011">
    <property type="protein sequence ID" value="PMB65101.1"/>
    <property type="molecule type" value="Genomic_DNA"/>
</dbReference>
<dbReference type="Proteomes" id="UP000235728">
    <property type="component" value="Unassembled WGS sequence"/>
</dbReference>
<dbReference type="AlphaFoldDB" id="A0A2N6NCV3"/>
<reference evidence="1 2" key="1">
    <citation type="journal article" date="2016" name="Appl. Microbiol. Biotechnol.">
        <title>Characterization of T-DNA insertion mutants with decreased virulence in the entomopathogenic fungus Beauveria bassiana JEF-007.</title>
        <authorList>
            <person name="Kim S."/>
            <person name="Lee S.J."/>
            <person name="Nai Y.S."/>
            <person name="Yu J.S."/>
            <person name="Lee M.R."/>
            <person name="Yang Y.T."/>
            <person name="Kim J.S."/>
        </authorList>
    </citation>
    <scope>NUCLEOTIDE SEQUENCE [LARGE SCALE GENOMIC DNA]</scope>
    <source>
        <strain evidence="1 2">JEF-007</strain>
    </source>
</reference>
<organism evidence="1 2">
    <name type="scientific">Beauveria bassiana</name>
    <name type="common">White muscardine disease fungus</name>
    <name type="synonym">Tritirachium shiotae</name>
    <dbReference type="NCBI Taxonomy" id="176275"/>
    <lineage>
        <taxon>Eukaryota</taxon>
        <taxon>Fungi</taxon>
        <taxon>Dikarya</taxon>
        <taxon>Ascomycota</taxon>
        <taxon>Pezizomycotina</taxon>
        <taxon>Sordariomycetes</taxon>
        <taxon>Hypocreomycetidae</taxon>
        <taxon>Hypocreales</taxon>
        <taxon>Cordycipitaceae</taxon>
        <taxon>Beauveria</taxon>
    </lineage>
</organism>
<accession>A0A2N6NCV3</accession>
<gene>
    <name evidence="1" type="ORF">BM221_009289</name>
</gene>
<protein>
    <submittedName>
        <fullName evidence="1">Uncharacterized protein</fullName>
    </submittedName>
</protein>
<name>A0A2N6NCV3_BEABA</name>
<sequence length="72" mass="8245">MAPPFAKRPNREADSRLPLNWYQSVLDWASPDEERDNPGKLDVSGKPLASFHELRTREFNKESGIKTSFNAK</sequence>